<dbReference type="EMBL" id="WWVX01000007">
    <property type="protein sequence ID" value="MZL70194.1"/>
    <property type="molecule type" value="Genomic_DNA"/>
</dbReference>
<comment type="subcellular location">
    <subcellularLocation>
        <location evidence="1">Cell membrane</location>
        <topology evidence="1">Peripheral membrane protein</topology>
    </subcellularLocation>
</comment>
<dbReference type="GO" id="GO:0005524">
    <property type="term" value="F:ATP binding"/>
    <property type="evidence" value="ECO:0007669"/>
    <property type="project" value="UniProtKB-KW"/>
</dbReference>
<dbReference type="Proteomes" id="UP000474718">
    <property type="component" value="Unassembled WGS sequence"/>
</dbReference>
<dbReference type="PANTHER" id="PTHR43790">
    <property type="entry name" value="CARBOHYDRATE TRANSPORT ATP-BINDING PROTEIN MG119-RELATED"/>
    <property type="match status" value="1"/>
</dbReference>
<sequence length="520" mass="57488">MPEEILLMDNITKVYANGFVANKDVTLSVNKGEIHALCGENGAGKSTLMKVLFGSETPEEGRIVIKGEEVKINNPLEAIALGVGMVWQHFMLCPSLTIAENLILGMEPKKFGKFGPLNMAQANKVAQEACEKYGFKLDVTRKVEELAVGNKQKVEILKALIRGAEILILDEPTAVLTPQETAELFVQLRHLKELGHTIIFISHHLDEVKELCDRLTVLRLGKSVGTAIVADVTQQDISRMMVGRDVMLKIDKTKAQPTETVLKIRDLTYKDEEGRDIVKGFSASVRKGEIVGIAGVEGNGQREISEIITGLLPLNNGEITIDGQSIRGKSIRQIREMGVAHISEDRMTYGCSENLSVKDNIISDRYYKKDYKQGPLMNNKKLDSEVDELIKEFLVKCGDRNEPVRMLSGGNMQKVVVAREFSGDTRLIVANQPTRGIDVGATEFIRRKLVELRDGGAAVLLITADLNEALELSDSLVVMCGGEIVAYFEDASQVTDFILGEYMLGLKRMSDEEIGRVCYD</sequence>
<evidence type="ECO:0000313" key="11">
    <source>
        <dbReference type="EMBL" id="SHF63516.1"/>
    </source>
</evidence>
<dbReference type="Proteomes" id="UP000184089">
    <property type="component" value="Unassembled WGS sequence"/>
</dbReference>
<evidence type="ECO:0000313" key="12">
    <source>
        <dbReference type="Proteomes" id="UP000184089"/>
    </source>
</evidence>
<gene>
    <name evidence="10" type="ORF">GT747_10555</name>
    <name evidence="11" type="ORF">SAMN05444424_0139</name>
</gene>
<comment type="caution">
    <text evidence="11">The sequence shown here is derived from an EMBL/GenBank/DDBJ whole genome shotgun (WGS) entry which is preliminary data.</text>
</comment>
<dbReference type="InterPro" id="IPR003439">
    <property type="entry name" value="ABC_transporter-like_ATP-bd"/>
</dbReference>
<dbReference type="InterPro" id="IPR027417">
    <property type="entry name" value="P-loop_NTPase"/>
</dbReference>
<dbReference type="AlphaFoldDB" id="A0AAQ1MAY5"/>
<dbReference type="PANTHER" id="PTHR43790:SF4">
    <property type="entry name" value="GUANOSINE IMPORT ATP-BINDING PROTEIN NUPO"/>
    <property type="match status" value="1"/>
</dbReference>
<dbReference type="InterPro" id="IPR050107">
    <property type="entry name" value="ABC_carbohydrate_import_ATPase"/>
</dbReference>
<evidence type="ECO:0000313" key="13">
    <source>
        <dbReference type="Proteomes" id="UP000474718"/>
    </source>
</evidence>
<accession>A0AAQ1MAY5</accession>
<dbReference type="GO" id="GO:0005886">
    <property type="term" value="C:plasma membrane"/>
    <property type="evidence" value="ECO:0007669"/>
    <property type="project" value="UniProtKB-SubCell"/>
</dbReference>
<evidence type="ECO:0000256" key="1">
    <source>
        <dbReference type="ARBA" id="ARBA00004202"/>
    </source>
</evidence>
<dbReference type="InterPro" id="IPR003593">
    <property type="entry name" value="AAA+_ATPase"/>
</dbReference>
<keyword evidence="2" id="KW-0813">Transport</keyword>
<evidence type="ECO:0000256" key="6">
    <source>
        <dbReference type="ARBA" id="ARBA00022840"/>
    </source>
</evidence>
<keyword evidence="5" id="KW-0547">Nucleotide-binding</keyword>
<protein>
    <submittedName>
        <fullName evidence="10">ATP-binding cassette domain-containing protein</fullName>
    </submittedName>
    <submittedName>
        <fullName evidence="11">Simple sugar transport system ATP-binding protein</fullName>
    </submittedName>
</protein>
<evidence type="ECO:0000259" key="9">
    <source>
        <dbReference type="PROSITE" id="PS50893"/>
    </source>
</evidence>
<dbReference type="CDD" id="cd03216">
    <property type="entry name" value="ABC_Carb_Monos_I"/>
    <property type="match status" value="1"/>
</dbReference>
<reference evidence="12" key="1">
    <citation type="submission" date="2016-11" db="EMBL/GenBank/DDBJ databases">
        <authorList>
            <person name="Jaros S."/>
            <person name="Januszkiewicz K."/>
            <person name="Wedrychowicz H."/>
        </authorList>
    </citation>
    <scope>NUCLEOTIDE SEQUENCE [LARGE SCALE GENOMIC DNA]</scope>
    <source>
        <strain evidence="12">DSM 4029</strain>
    </source>
</reference>
<feature type="domain" description="ABC transporter" evidence="9">
    <location>
        <begin position="6"/>
        <end position="245"/>
    </location>
</feature>
<evidence type="ECO:0000256" key="4">
    <source>
        <dbReference type="ARBA" id="ARBA00022737"/>
    </source>
</evidence>
<evidence type="ECO:0000256" key="7">
    <source>
        <dbReference type="ARBA" id="ARBA00022967"/>
    </source>
</evidence>
<evidence type="ECO:0000256" key="3">
    <source>
        <dbReference type="ARBA" id="ARBA00022475"/>
    </source>
</evidence>
<name>A0AAQ1MAY5_9FIRM</name>
<dbReference type="Pfam" id="PF00005">
    <property type="entry name" value="ABC_tran"/>
    <property type="match status" value="2"/>
</dbReference>
<keyword evidence="3" id="KW-1003">Cell membrane</keyword>
<feature type="domain" description="ABC transporter" evidence="9">
    <location>
        <begin position="262"/>
        <end position="506"/>
    </location>
</feature>
<evidence type="ECO:0000256" key="8">
    <source>
        <dbReference type="ARBA" id="ARBA00023136"/>
    </source>
</evidence>
<dbReference type="EMBL" id="FQVY01000001">
    <property type="protein sequence ID" value="SHF63516.1"/>
    <property type="molecule type" value="Genomic_DNA"/>
</dbReference>
<reference evidence="11" key="2">
    <citation type="submission" date="2016-11" db="EMBL/GenBank/DDBJ databases">
        <authorList>
            <person name="Varghese N."/>
            <person name="Submissions S."/>
        </authorList>
    </citation>
    <scope>NUCLEOTIDE SEQUENCE</scope>
    <source>
        <strain evidence="11">DSM 4029</strain>
    </source>
</reference>
<dbReference type="InterPro" id="IPR017871">
    <property type="entry name" value="ABC_transporter-like_CS"/>
</dbReference>
<reference evidence="10 13" key="3">
    <citation type="journal article" date="2019" name="Nat. Med.">
        <title>A library of human gut bacterial isolates paired with longitudinal multiomics data enables mechanistic microbiome research.</title>
        <authorList>
            <person name="Poyet M."/>
            <person name="Groussin M."/>
            <person name="Gibbons S.M."/>
            <person name="Avila-Pacheco J."/>
            <person name="Jiang X."/>
            <person name="Kearney S.M."/>
            <person name="Perrotta A.R."/>
            <person name="Berdy B."/>
            <person name="Zhao S."/>
            <person name="Lieberman T.D."/>
            <person name="Swanson P.K."/>
            <person name="Smith M."/>
            <person name="Roesemann S."/>
            <person name="Alexander J.E."/>
            <person name="Rich S.A."/>
            <person name="Livny J."/>
            <person name="Vlamakis H."/>
            <person name="Clish C."/>
            <person name="Bullock K."/>
            <person name="Deik A."/>
            <person name="Scott J."/>
            <person name="Pierce K.A."/>
            <person name="Xavier R.J."/>
            <person name="Alm E.J."/>
        </authorList>
    </citation>
    <scope>NUCLEOTIDE SEQUENCE [LARGE SCALE GENOMIC DNA]</scope>
    <source>
        <strain evidence="10 13">BIOML-A2</strain>
    </source>
</reference>
<dbReference type="RefSeq" id="WP_021658573.1">
    <property type="nucleotide sequence ID" value="NZ_WWVX01000007.1"/>
</dbReference>
<evidence type="ECO:0000256" key="2">
    <source>
        <dbReference type="ARBA" id="ARBA00022448"/>
    </source>
</evidence>
<keyword evidence="6 11" id="KW-0067">ATP-binding</keyword>
<dbReference type="SUPFAM" id="SSF52540">
    <property type="entry name" value="P-loop containing nucleoside triphosphate hydrolases"/>
    <property type="match status" value="2"/>
</dbReference>
<keyword evidence="11" id="KW-0762">Sugar transport</keyword>
<keyword evidence="13" id="KW-1185">Reference proteome</keyword>
<dbReference type="GO" id="GO:0016887">
    <property type="term" value="F:ATP hydrolysis activity"/>
    <property type="evidence" value="ECO:0007669"/>
    <property type="project" value="InterPro"/>
</dbReference>
<proteinExistence type="predicted"/>
<dbReference type="FunFam" id="3.40.50.300:FF:000127">
    <property type="entry name" value="Ribose import ATP-binding protein RbsA"/>
    <property type="match status" value="1"/>
</dbReference>
<keyword evidence="4" id="KW-0677">Repeat</keyword>
<dbReference type="Gene3D" id="3.40.50.300">
    <property type="entry name" value="P-loop containing nucleotide triphosphate hydrolases"/>
    <property type="match status" value="2"/>
</dbReference>
<dbReference type="SMART" id="SM00382">
    <property type="entry name" value="AAA"/>
    <property type="match status" value="1"/>
</dbReference>
<dbReference type="CDD" id="cd03215">
    <property type="entry name" value="ABC_Carb_Monos_II"/>
    <property type="match status" value="1"/>
</dbReference>
<keyword evidence="7" id="KW-1278">Translocase</keyword>
<organism evidence="11 12">
    <name type="scientific">Bittarella massiliensis</name>
    <name type="common">ex Durand et al. 2017</name>
    <dbReference type="NCBI Taxonomy" id="1720313"/>
    <lineage>
        <taxon>Bacteria</taxon>
        <taxon>Bacillati</taxon>
        <taxon>Bacillota</taxon>
        <taxon>Clostridia</taxon>
        <taxon>Eubacteriales</taxon>
        <taxon>Oscillospiraceae</taxon>
        <taxon>Bittarella (ex Durand et al. 2017)</taxon>
    </lineage>
</organism>
<dbReference type="PROSITE" id="PS00211">
    <property type="entry name" value="ABC_TRANSPORTER_1"/>
    <property type="match status" value="2"/>
</dbReference>
<dbReference type="PROSITE" id="PS50893">
    <property type="entry name" value="ABC_TRANSPORTER_2"/>
    <property type="match status" value="2"/>
</dbReference>
<evidence type="ECO:0000256" key="5">
    <source>
        <dbReference type="ARBA" id="ARBA00022741"/>
    </source>
</evidence>
<keyword evidence="8" id="KW-0472">Membrane</keyword>
<evidence type="ECO:0000313" key="10">
    <source>
        <dbReference type="EMBL" id="MZL70194.1"/>
    </source>
</evidence>